<keyword evidence="2" id="KW-1185">Reference proteome</keyword>
<accession>A0A366I1W0</accession>
<organism evidence="1 2">
    <name type="scientific">Alkalibaculum bacchi</name>
    <dbReference type="NCBI Taxonomy" id="645887"/>
    <lineage>
        <taxon>Bacteria</taxon>
        <taxon>Bacillati</taxon>
        <taxon>Bacillota</taxon>
        <taxon>Clostridia</taxon>
        <taxon>Eubacteriales</taxon>
        <taxon>Eubacteriaceae</taxon>
        <taxon>Alkalibaculum</taxon>
    </lineage>
</organism>
<name>A0A366I1W0_9FIRM</name>
<protein>
    <submittedName>
        <fullName evidence="1">Uncharacterized protein</fullName>
    </submittedName>
</protein>
<dbReference type="Proteomes" id="UP000253490">
    <property type="component" value="Unassembled WGS sequence"/>
</dbReference>
<comment type="caution">
    <text evidence="1">The sequence shown here is derived from an EMBL/GenBank/DDBJ whole genome shotgun (WGS) entry which is preliminary data.</text>
</comment>
<reference evidence="1 2" key="1">
    <citation type="submission" date="2018-06" db="EMBL/GenBank/DDBJ databases">
        <title>Genomic Encyclopedia of Type Strains, Phase IV (KMG-IV): sequencing the most valuable type-strain genomes for metagenomic binning, comparative biology and taxonomic classification.</title>
        <authorList>
            <person name="Goeker M."/>
        </authorList>
    </citation>
    <scope>NUCLEOTIDE SEQUENCE [LARGE SCALE GENOMIC DNA]</scope>
    <source>
        <strain evidence="1 2">DSM 22112</strain>
    </source>
</reference>
<sequence length="66" mass="7891">MSNDNKNKYEDLKGQLRREYELLACAEESLKNEERETKEIKRFVREVVKIKPLPTFNFIFLSQPVS</sequence>
<gene>
    <name evidence="1" type="ORF">DES36_11476</name>
</gene>
<dbReference type="RefSeq" id="WP_113921216.1">
    <property type="nucleotide sequence ID" value="NZ_CALNCS010000206.1"/>
</dbReference>
<proteinExistence type="predicted"/>
<dbReference type="AlphaFoldDB" id="A0A366I1W0"/>
<dbReference type="EMBL" id="QNRX01000014">
    <property type="protein sequence ID" value="RBP61392.1"/>
    <property type="molecule type" value="Genomic_DNA"/>
</dbReference>
<evidence type="ECO:0000313" key="1">
    <source>
        <dbReference type="EMBL" id="RBP61392.1"/>
    </source>
</evidence>
<evidence type="ECO:0000313" key="2">
    <source>
        <dbReference type="Proteomes" id="UP000253490"/>
    </source>
</evidence>